<gene>
    <name evidence="1" type="ORF">FMV2238Y02_19840</name>
</gene>
<dbReference type="AlphaFoldDB" id="A0A3P5Y1Q9"/>
<keyword evidence="2" id="KW-1185">Reference proteome</keyword>
<reference evidence="1 2" key="1">
    <citation type="submission" date="2018-10" db="EMBL/GenBank/DDBJ databases">
        <authorList>
            <consortium name="Molecular Microbiology and Infection Unit (UMMI)"/>
            <person name="Machado M."/>
        </authorList>
    </citation>
    <scope>NUCLEOTIDE SEQUENCE [LARGE SCALE GENOMIC DNA]</scope>
    <source>
        <strain evidence="1">FMV2238.02</strain>
    </source>
</reference>
<organism evidence="1 2">
    <name type="scientific">Streptococcus canis</name>
    <dbReference type="NCBI Taxonomy" id="1329"/>
    <lineage>
        <taxon>Bacteria</taxon>
        <taxon>Bacillati</taxon>
        <taxon>Bacillota</taxon>
        <taxon>Bacilli</taxon>
        <taxon>Lactobacillales</taxon>
        <taxon>Streptococcaceae</taxon>
        <taxon>Streptococcus</taxon>
    </lineage>
</organism>
<dbReference type="RefSeq" id="WP_125074805.1">
    <property type="nucleotide sequence ID" value="NZ_CP053792.1"/>
</dbReference>
<dbReference type="Proteomes" id="UP000280759">
    <property type="component" value="Unassembled WGS sequence"/>
</dbReference>
<protein>
    <recommendedName>
        <fullName evidence="3">AP endonuclease</fullName>
    </recommendedName>
</protein>
<dbReference type="InterPro" id="IPR036237">
    <property type="entry name" value="Xyl_isomerase-like_sf"/>
</dbReference>
<dbReference type="EMBL" id="UXEP01000040">
    <property type="protein sequence ID" value="VDC43480.1"/>
    <property type="molecule type" value="Genomic_DNA"/>
</dbReference>
<name>A0A3P5Y1Q9_STRCB</name>
<evidence type="ECO:0000313" key="1">
    <source>
        <dbReference type="EMBL" id="VDC43480.1"/>
    </source>
</evidence>
<evidence type="ECO:0008006" key="3">
    <source>
        <dbReference type="Google" id="ProtNLM"/>
    </source>
</evidence>
<proteinExistence type="predicted"/>
<dbReference type="Gene3D" id="3.20.20.150">
    <property type="entry name" value="Divalent-metal-dependent TIM barrel enzymes"/>
    <property type="match status" value="1"/>
</dbReference>
<sequence>MFKQEKLIINSIVFKEALEAGISQSDLLDQVHSLGFKRFEVRREFLRDIPQELGLLKAKANQLGLALFYSVNEDLLVEGRLNPSLDALLQETQVLQAPFLKLNIGDASRLTSKTLSPIAGFLPVGMQLLVENNQDPKGASLANCVRFMTLASQTGLPIHFVFDTANWAFVGESISQAVIQMSPFTTYLHCKNYQQHSTGLEMSTSLLEGELDIISLIQQFPNATYLALEYATSKEELLADARHLTQLCSRSLYSR</sequence>
<accession>A0A3P5Y1Q9</accession>
<evidence type="ECO:0000313" key="2">
    <source>
        <dbReference type="Proteomes" id="UP000280759"/>
    </source>
</evidence>
<dbReference type="SUPFAM" id="SSF51658">
    <property type="entry name" value="Xylose isomerase-like"/>
    <property type="match status" value="1"/>
</dbReference>